<dbReference type="PROSITE" id="PS50893">
    <property type="entry name" value="ABC_TRANSPORTER_2"/>
    <property type="match status" value="1"/>
</dbReference>
<reference evidence="12 13" key="1">
    <citation type="journal article" date="2016" name="Nat. Commun.">
        <title>Thousands of microbial genomes shed light on interconnected biogeochemical processes in an aquifer system.</title>
        <authorList>
            <person name="Anantharaman K."/>
            <person name="Brown C.T."/>
            <person name="Hug L.A."/>
            <person name="Sharon I."/>
            <person name="Castelle C.J."/>
            <person name="Probst A.J."/>
            <person name="Thomas B.C."/>
            <person name="Singh A."/>
            <person name="Wilkins M.J."/>
            <person name="Karaoz U."/>
            <person name="Brodie E.L."/>
            <person name="Williams K.H."/>
            <person name="Hubbard S.S."/>
            <person name="Banfield J.F."/>
        </authorList>
    </citation>
    <scope>NUCLEOTIDE SEQUENCE [LARGE SCALE GENOMIC DNA]</scope>
</reference>
<evidence type="ECO:0000256" key="1">
    <source>
        <dbReference type="ARBA" id="ARBA00004651"/>
    </source>
</evidence>
<dbReference type="EMBL" id="MFAK01000025">
    <property type="protein sequence ID" value="OGD74784.1"/>
    <property type="molecule type" value="Genomic_DNA"/>
</dbReference>
<dbReference type="InterPro" id="IPR036640">
    <property type="entry name" value="ABC1_TM_sf"/>
</dbReference>
<dbReference type="PROSITE" id="PS00211">
    <property type="entry name" value="ABC_TRANSPORTER_1"/>
    <property type="match status" value="1"/>
</dbReference>
<organism evidence="12 13">
    <name type="scientific">Candidatus Collierbacteria bacterium RIFOXYA2_FULL_46_10</name>
    <dbReference type="NCBI Taxonomy" id="1817726"/>
    <lineage>
        <taxon>Bacteria</taxon>
        <taxon>Candidatus Collieribacteriota</taxon>
    </lineage>
</organism>
<keyword evidence="8 9" id="KW-0472">Membrane</keyword>
<keyword evidence="3" id="KW-1003">Cell membrane</keyword>
<evidence type="ECO:0000256" key="2">
    <source>
        <dbReference type="ARBA" id="ARBA00022448"/>
    </source>
</evidence>
<dbReference type="InterPro" id="IPR017871">
    <property type="entry name" value="ABC_transporter-like_CS"/>
</dbReference>
<dbReference type="Pfam" id="PF00005">
    <property type="entry name" value="ABC_tran"/>
    <property type="match status" value="1"/>
</dbReference>
<dbReference type="InterPro" id="IPR003593">
    <property type="entry name" value="AAA+_ATPase"/>
</dbReference>
<keyword evidence="6" id="KW-0067">ATP-binding</keyword>
<feature type="transmembrane region" description="Helical" evidence="9">
    <location>
        <begin position="21"/>
        <end position="45"/>
    </location>
</feature>
<dbReference type="InterPro" id="IPR039421">
    <property type="entry name" value="Type_1_exporter"/>
</dbReference>
<dbReference type="GO" id="GO:0015421">
    <property type="term" value="F:ABC-type oligopeptide transporter activity"/>
    <property type="evidence" value="ECO:0007669"/>
    <property type="project" value="TreeGrafter"/>
</dbReference>
<sequence>MKKTLIYCWKILQLSWWANRYYSLLTIFGKIYESTIYPFVLVLVLSQLLDMIAEGTVVSFASITWIIVGYLIASGIRMLLTSFLDTQQTLLEIRMDNYLDLQIDKKLTELDPATFENPEFQNLLAQLEGVKGTINVNVMRITAFIDSIFKLVSAAIIVMTAFPIFVPIMLLATVPGFIVFDKYRQKVWKYFVEERSLLVRVSQYVKNLLSQDNTSKEVAIYETGNILYSKVKKHQAIYTQKFTTASQSGMPGIVIARFIQFGAFIYTQAINLSAVIKGTLGVGQFALFFQQTQNLMLGAEGILDNYSSINMRNKYLEKYFEFMNLQKKINSPPQVVPIPKQPRPPLIEFKNVSFRYPNTSRYILRNFNLVINPGEKIAFVGENGAGKTTVIKLLLRFYDVSEGEVLINGVNIKNVDLNKWYALVGALFQDFIKYQFTFKENIYYGNKKENNNLELLKSAIKQSGADIFVKDLPDNYDQVVGKMFEGGIDLSGGQWQKLALARAFFKNAPILILDEPTSAIDAKAEYEIFERVQKLQKDKTVIIISHRFSTVRNADRILVLNGGKIIEEGNHTDLIKLSGLYAELFQLQAQGYK</sequence>
<feature type="domain" description="ABC transporter" evidence="10">
    <location>
        <begin position="347"/>
        <end position="587"/>
    </location>
</feature>
<evidence type="ECO:0000259" key="11">
    <source>
        <dbReference type="PROSITE" id="PS50929"/>
    </source>
</evidence>
<name>A0A1F5F641_9BACT</name>
<proteinExistence type="predicted"/>
<dbReference type="Proteomes" id="UP000176191">
    <property type="component" value="Unassembled WGS sequence"/>
</dbReference>
<feature type="transmembrane region" description="Helical" evidence="9">
    <location>
        <begin position="148"/>
        <end position="172"/>
    </location>
</feature>
<accession>A0A1F5F641</accession>
<evidence type="ECO:0000313" key="13">
    <source>
        <dbReference type="Proteomes" id="UP000176191"/>
    </source>
</evidence>
<gene>
    <name evidence="12" type="ORF">A2228_00015</name>
</gene>
<evidence type="ECO:0000256" key="4">
    <source>
        <dbReference type="ARBA" id="ARBA00022692"/>
    </source>
</evidence>
<evidence type="ECO:0000313" key="12">
    <source>
        <dbReference type="EMBL" id="OGD74784.1"/>
    </source>
</evidence>
<feature type="domain" description="ABC transmembrane type-1" evidence="11">
    <location>
        <begin position="43"/>
        <end position="311"/>
    </location>
</feature>
<feature type="transmembrane region" description="Helical" evidence="9">
    <location>
        <begin position="51"/>
        <end position="73"/>
    </location>
</feature>
<dbReference type="FunFam" id="3.40.50.300:FF:000221">
    <property type="entry name" value="Multidrug ABC transporter ATP-binding protein"/>
    <property type="match status" value="1"/>
</dbReference>
<evidence type="ECO:0000256" key="5">
    <source>
        <dbReference type="ARBA" id="ARBA00022741"/>
    </source>
</evidence>
<keyword evidence="7 9" id="KW-1133">Transmembrane helix</keyword>
<evidence type="ECO:0000256" key="3">
    <source>
        <dbReference type="ARBA" id="ARBA00022475"/>
    </source>
</evidence>
<dbReference type="InterPro" id="IPR027417">
    <property type="entry name" value="P-loop_NTPase"/>
</dbReference>
<dbReference type="GO" id="GO:0005886">
    <property type="term" value="C:plasma membrane"/>
    <property type="evidence" value="ECO:0007669"/>
    <property type="project" value="UniProtKB-SubCell"/>
</dbReference>
<evidence type="ECO:0000256" key="9">
    <source>
        <dbReference type="SAM" id="Phobius"/>
    </source>
</evidence>
<comment type="subcellular location">
    <subcellularLocation>
        <location evidence="1">Cell membrane</location>
        <topology evidence="1">Multi-pass membrane protein</topology>
    </subcellularLocation>
</comment>
<dbReference type="PANTHER" id="PTHR43394:SF1">
    <property type="entry name" value="ATP-BINDING CASSETTE SUB-FAMILY B MEMBER 10, MITOCHONDRIAL"/>
    <property type="match status" value="1"/>
</dbReference>
<evidence type="ECO:0000256" key="6">
    <source>
        <dbReference type="ARBA" id="ARBA00022840"/>
    </source>
</evidence>
<keyword evidence="4 9" id="KW-0812">Transmembrane</keyword>
<evidence type="ECO:0000256" key="7">
    <source>
        <dbReference type="ARBA" id="ARBA00022989"/>
    </source>
</evidence>
<dbReference type="SMART" id="SM00382">
    <property type="entry name" value="AAA"/>
    <property type="match status" value="1"/>
</dbReference>
<dbReference type="Gene3D" id="3.40.50.300">
    <property type="entry name" value="P-loop containing nucleotide triphosphate hydrolases"/>
    <property type="match status" value="1"/>
</dbReference>
<dbReference type="SUPFAM" id="SSF90123">
    <property type="entry name" value="ABC transporter transmembrane region"/>
    <property type="match status" value="1"/>
</dbReference>
<comment type="caution">
    <text evidence="12">The sequence shown here is derived from an EMBL/GenBank/DDBJ whole genome shotgun (WGS) entry which is preliminary data.</text>
</comment>
<evidence type="ECO:0000259" key="10">
    <source>
        <dbReference type="PROSITE" id="PS50893"/>
    </source>
</evidence>
<dbReference type="PROSITE" id="PS50929">
    <property type="entry name" value="ABC_TM1F"/>
    <property type="match status" value="1"/>
</dbReference>
<dbReference type="InterPro" id="IPR011527">
    <property type="entry name" value="ABC1_TM_dom"/>
</dbReference>
<dbReference type="GO" id="GO:0016887">
    <property type="term" value="F:ATP hydrolysis activity"/>
    <property type="evidence" value="ECO:0007669"/>
    <property type="project" value="InterPro"/>
</dbReference>
<dbReference type="InterPro" id="IPR003439">
    <property type="entry name" value="ABC_transporter-like_ATP-bd"/>
</dbReference>
<keyword evidence="5" id="KW-0547">Nucleotide-binding</keyword>
<dbReference type="PANTHER" id="PTHR43394">
    <property type="entry name" value="ATP-DEPENDENT PERMEASE MDL1, MITOCHONDRIAL"/>
    <property type="match status" value="1"/>
</dbReference>
<keyword evidence="2" id="KW-0813">Transport</keyword>
<dbReference type="GO" id="GO:0005524">
    <property type="term" value="F:ATP binding"/>
    <property type="evidence" value="ECO:0007669"/>
    <property type="project" value="UniProtKB-KW"/>
</dbReference>
<protein>
    <recommendedName>
        <fullName evidence="14">ABC transporter domain-containing protein</fullName>
    </recommendedName>
</protein>
<dbReference type="Gene3D" id="1.20.1560.10">
    <property type="entry name" value="ABC transporter type 1, transmembrane domain"/>
    <property type="match status" value="1"/>
</dbReference>
<evidence type="ECO:0000256" key="8">
    <source>
        <dbReference type="ARBA" id="ARBA00023136"/>
    </source>
</evidence>
<dbReference type="AlphaFoldDB" id="A0A1F5F641"/>
<evidence type="ECO:0008006" key="14">
    <source>
        <dbReference type="Google" id="ProtNLM"/>
    </source>
</evidence>
<dbReference type="SUPFAM" id="SSF52540">
    <property type="entry name" value="P-loop containing nucleoside triphosphate hydrolases"/>
    <property type="match status" value="1"/>
</dbReference>